<dbReference type="AlphaFoldDB" id="A0A6L6JHV0"/>
<proteinExistence type="predicted"/>
<dbReference type="InterPro" id="IPR001173">
    <property type="entry name" value="Glyco_trans_2-like"/>
</dbReference>
<comment type="caution">
    <text evidence="3">The sequence shown here is derived from an EMBL/GenBank/DDBJ whole genome shotgun (WGS) entry which is preliminary data.</text>
</comment>
<dbReference type="InterPro" id="IPR029044">
    <property type="entry name" value="Nucleotide-diphossugar_trans"/>
</dbReference>
<feature type="domain" description="Glycosyltransferase 2-like" evidence="1">
    <location>
        <begin position="23"/>
        <end position="181"/>
    </location>
</feature>
<dbReference type="PANTHER" id="PTHR43685:SF2">
    <property type="entry name" value="GLYCOSYLTRANSFERASE 2-LIKE DOMAIN-CONTAINING PROTEIN"/>
    <property type="match status" value="1"/>
</dbReference>
<dbReference type="Pfam" id="PF00535">
    <property type="entry name" value="Glycos_transf_2"/>
    <property type="match status" value="1"/>
</dbReference>
<dbReference type="Gene3D" id="3.90.550.10">
    <property type="entry name" value="Spore Coat Polysaccharide Biosynthesis Protein SpsA, Chain A"/>
    <property type="match status" value="1"/>
</dbReference>
<organism evidence="3 4">
    <name type="scientific">Paracoccus aestuariivivens</name>
    <dbReference type="NCBI Taxonomy" id="1820333"/>
    <lineage>
        <taxon>Bacteria</taxon>
        <taxon>Pseudomonadati</taxon>
        <taxon>Pseudomonadota</taxon>
        <taxon>Alphaproteobacteria</taxon>
        <taxon>Rhodobacterales</taxon>
        <taxon>Paracoccaceae</taxon>
        <taxon>Paracoccus</taxon>
    </lineage>
</organism>
<dbReference type="SUPFAM" id="SSF53756">
    <property type="entry name" value="UDP-Glycosyltransferase/glycogen phosphorylase"/>
    <property type="match status" value="1"/>
</dbReference>
<protein>
    <submittedName>
        <fullName evidence="3">Glycosyltransferase</fullName>
    </submittedName>
</protein>
<gene>
    <name evidence="3" type="ORF">GL286_21655</name>
</gene>
<dbReference type="RefSeq" id="WP_155097648.1">
    <property type="nucleotide sequence ID" value="NZ_WMIE01000041.1"/>
</dbReference>
<feature type="domain" description="Glycosyltransferase subfamily 4-like N-terminal" evidence="2">
    <location>
        <begin position="504"/>
        <end position="672"/>
    </location>
</feature>
<name>A0A6L6JHV0_9RHOB</name>
<dbReference type="PANTHER" id="PTHR43685">
    <property type="entry name" value="GLYCOSYLTRANSFERASE"/>
    <property type="match status" value="1"/>
</dbReference>
<dbReference type="EMBL" id="WMIE01000041">
    <property type="protein sequence ID" value="MTH80299.1"/>
    <property type="molecule type" value="Genomic_DNA"/>
</dbReference>
<dbReference type="GO" id="GO:0016757">
    <property type="term" value="F:glycosyltransferase activity"/>
    <property type="evidence" value="ECO:0007669"/>
    <property type="project" value="UniProtKB-ARBA"/>
</dbReference>
<keyword evidence="3" id="KW-0808">Transferase</keyword>
<evidence type="ECO:0000259" key="2">
    <source>
        <dbReference type="Pfam" id="PF13579"/>
    </source>
</evidence>
<dbReference type="CDD" id="cd00761">
    <property type="entry name" value="Glyco_tranf_GTA_type"/>
    <property type="match status" value="1"/>
</dbReference>
<evidence type="ECO:0000259" key="1">
    <source>
        <dbReference type="Pfam" id="PF00535"/>
    </source>
</evidence>
<keyword evidence="4" id="KW-1185">Reference proteome</keyword>
<dbReference type="OrthoDB" id="9807414at2"/>
<dbReference type="SUPFAM" id="SSF53448">
    <property type="entry name" value="Nucleotide-diphospho-sugar transferases"/>
    <property type="match status" value="1"/>
</dbReference>
<evidence type="ECO:0000313" key="4">
    <source>
        <dbReference type="Proteomes" id="UP000478183"/>
    </source>
</evidence>
<sequence>MQHISLQPCMAKATPVIAPRIAVVVPIFRHSVLLSEAIESVLAQRSDFAIHIVLVNDGCLHQETDLVCREYVLSYPEQVTYLRKPNGGLSDARNHGIRHALASWPSVEAIYMLDADNRLRPDSMANAMAALDNHPDAGWIYPNIDMFGLTWAGDYGGDYSLLIHTVMNICEAGSLIRREIFDAGVYFDTGFKSGFEDWDFFLTAAEAGFRGRNIENFGFHYRKRAESMLADSERDAEVILNDMRKKHKKLFSQRGLLELEQQEAPRYAIVLSDRDEVILTVDPDAADARRIPIAEFERQWWRTQTDNSQHHVPPIMVMTHSAVLEQLRRAGMLHGVLWKMERRLTRHPFTALEIRPCEAERIRWSESEAQGAADLQASMLMVRPGMLAAIVRDSSLNWITGIAARPCSLPATLLRLELPDTLFVADQDLFTAAAHEMVAFSARCHASPKREALQYRWDWRNADIPWRSRTHEISRRPTKADASYPRVIRDGRNVDFVLPLVEFGGVERVALSIARAMKAAGWKPHLFVLDSAECQFSVEWRDTFESVTFLSDHSFATWGTASSNYLGTDVPDGSRSGDHRQATAMLAWVDVVINFHGGAVSGIMGKLKRLGVKTALSLHLSDHSSLNRLVGNTYLGLAFEHAYDVILPCSEQLGDWCHGMGMPYEKIVPLLNAPSFDLPKGAESRIDIRRASRSADEPLRVIYPERLDHQKGVGRRL</sequence>
<dbReference type="Proteomes" id="UP000478183">
    <property type="component" value="Unassembled WGS sequence"/>
</dbReference>
<reference evidence="3 4" key="1">
    <citation type="submission" date="2019-11" db="EMBL/GenBank/DDBJ databases">
        <authorList>
            <person name="Dong K."/>
        </authorList>
    </citation>
    <scope>NUCLEOTIDE SEQUENCE [LARGE SCALE GENOMIC DNA]</scope>
    <source>
        <strain evidence="3 4">NBRC 111993</strain>
    </source>
</reference>
<dbReference type="InterPro" id="IPR028098">
    <property type="entry name" value="Glyco_trans_4-like_N"/>
</dbReference>
<dbReference type="InterPro" id="IPR050834">
    <property type="entry name" value="Glycosyltransf_2"/>
</dbReference>
<evidence type="ECO:0000313" key="3">
    <source>
        <dbReference type="EMBL" id="MTH80299.1"/>
    </source>
</evidence>
<accession>A0A6L6JHV0</accession>
<dbReference type="Pfam" id="PF13579">
    <property type="entry name" value="Glyco_trans_4_4"/>
    <property type="match status" value="1"/>
</dbReference>